<dbReference type="GO" id="GO:0032190">
    <property type="term" value="F:acrosin binding"/>
    <property type="evidence" value="ECO:0007669"/>
    <property type="project" value="TreeGrafter"/>
</dbReference>
<dbReference type="AlphaFoldDB" id="A0A2U9BJ86"/>
<comment type="subcellular location">
    <subcellularLocation>
        <location evidence="1">Secreted</location>
        <location evidence="1">Extracellular space</location>
        <location evidence="1">Extracellular matrix</location>
    </subcellularLocation>
    <subcellularLocation>
        <location evidence="14">Zona pellucida</location>
    </subcellularLocation>
    <subcellularLocation>
        <location evidence="14">Cell membrane</location>
        <topology evidence="14">Single-pass type I membrane protein</topology>
    </subcellularLocation>
</comment>
<evidence type="ECO:0000256" key="4">
    <source>
        <dbReference type="ARBA" id="ARBA00022475"/>
    </source>
</evidence>
<comment type="similarity">
    <text evidence="2 14">Belongs to the ZP domain family. ZPC subfamily.</text>
</comment>
<dbReference type="GO" id="GO:0005886">
    <property type="term" value="C:plasma membrane"/>
    <property type="evidence" value="ECO:0007669"/>
    <property type="project" value="UniProtKB-SubCell"/>
</dbReference>
<keyword evidence="11" id="KW-0472">Membrane</keyword>
<evidence type="ECO:0000256" key="14">
    <source>
        <dbReference type="RuleBase" id="RU367066"/>
    </source>
</evidence>
<evidence type="ECO:0000256" key="8">
    <source>
        <dbReference type="ARBA" id="ARBA00022692"/>
    </source>
</evidence>
<evidence type="ECO:0000256" key="1">
    <source>
        <dbReference type="ARBA" id="ARBA00004498"/>
    </source>
</evidence>
<evidence type="ECO:0000256" key="10">
    <source>
        <dbReference type="ARBA" id="ARBA00022989"/>
    </source>
</evidence>
<keyword evidence="18" id="KW-1185">Reference proteome</keyword>
<dbReference type="GO" id="GO:0035804">
    <property type="term" value="F:structural constituent of egg coat"/>
    <property type="evidence" value="ECO:0007669"/>
    <property type="project" value="UniProtKB-UniRule"/>
</dbReference>
<feature type="region of interest" description="Disordered" evidence="15">
    <location>
        <begin position="29"/>
        <end position="59"/>
    </location>
</feature>
<dbReference type="FunFam" id="2.60.40.3210:FF:000001">
    <property type="entry name" value="Zona pellucida sperm-binding protein 3"/>
    <property type="match status" value="1"/>
</dbReference>
<comment type="domain">
    <text evidence="14">The ZP domain is involved in the polymerization of the ZP proteins to form the zona pellucida.</text>
</comment>
<keyword evidence="6 14" id="KW-0272">Extracellular matrix</keyword>
<dbReference type="GO" id="GO:0007339">
    <property type="term" value="P:binding of sperm to zona pellucida"/>
    <property type="evidence" value="ECO:0007669"/>
    <property type="project" value="UniProtKB-UniRule"/>
</dbReference>
<dbReference type="PRINTS" id="PR00023">
    <property type="entry name" value="ZPELLUCIDA"/>
</dbReference>
<reference evidence="17 18" key="1">
    <citation type="submission" date="2017-12" db="EMBL/GenBank/DDBJ databases">
        <title>Integrating genomic resources of turbot (Scophthalmus maximus) in depth evaluation of genetic and physical mapping variation across individuals.</title>
        <authorList>
            <person name="Martinez P."/>
        </authorList>
    </citation>
    <scope>NUCLEOTIDE SEQUENCE [LARGE SCALE GENOMIC DNA]</scope>
</reference>
<gene>
    <name evidence="17" type="ORF">SMAX5B_006565</name>
</gene>
<keyword evidence="10" id="KW-1133">Transmembrane helix</keyword>
<evidence type="ECO:0000256" key="13">
    <source>
        <dbReference type="ARBA" id="ARBA00023180"/>
    </source>
</evidence>
<keyword evidence="12 14" id="KW-1015">Disulfide bond</keyword>
<dbReference type="InterPro" id="IPR055356">
    <property type="entry name" value="ZP-N"/>
</dbReference>
<protein>
    <recommendedName>
        <fullName evidence="3 14">Zona pellucida sperm-binding protein 3</fullName>
    </recommendedName>
</protein>
<dbReference type="GO" id="GO:0035803">
    <property type="term" value="P:egg coat formation"/>
    <property type="evidence" value="ECO:0007669"/>
    <property type="project" value="UniProtKB-UniRule"/>
</dbReference>
<comment type="PTM">
    <text evidence="14">Proteolytically cleaved before the transmembrane segment to yield the secreted ectodomain incorporated in the zona pellucida.</text>
</comment>
<keyword evidence="13" id="KW-0325">Glycoprotein</keyword>
<sequence>MQRIPQTPSSSWWIIVLVSVSTLTESRLAHSRGPSSASGPTWTRGDTRPSRRPQSAELDLRPRPVAVKCHPDSMEVVVQADMFDTGLRVDGEHLRLGPDPVAEESACRAVPSGEAEFTIRAHLMDCGTTLSSTIENIIYSTVLVYSPEASSDGLLRLDGATIPVECHYEKKYTVDSFSLHPTWVPLVSTTSAEDQIDFNLQIMTDDWQFERESYSYYLGDPIHFEVSAIIRNHVPLRVYVDHCVATATPDAEATVKYDFIEHYGCLTDAYLTNSSSRFLPRVEEHKLRFQLDAFRFYQEPRNQVYISCYVKAVPLTTVGSQNRACSLIEKRWRSIDGNDQACRSCEISNQFEEPPPTEHPMVSSEAWSAKISQETLVHNRPEHLPASYISFRPGMHQSQHNNPHQSFARLMKRGTEYQRELCSWDPSLSSHPANLHRGQQILELCFHQRTRPPETLDNTMESAYLKKKKRDEDRKITDKLSRHQ</sequence>
<dbReference type="InterPro" id="IPR048290">
    <property type="entry name" value="ZP_chr"/>
</dbReference>
<dbReference type="Gene3D" id="2.60.40.4100">
    <property type="entry name" value="Zona pellucida, ZP-C domain"/>
    <property type="match status" value="1"/>
</dbReference>
<feature type="domain" description="ZP" evidence="16">
    <location>
        <begin position="68"/>
        <end position="332"/>
    </location>
</feature>
<keyword evidence="5 14" id="KW-0964">Secreted</keyword>
<proteinExistence type="inferred from homology"/>
<dbReference type="Gene3D" id="2.60.40.3210">
    <property type="entry name" value="Zona pellucida, ZP-N domain"/>
    <property type="match status" value="1"/>
</dbReference>
<dbReference type="InterPro" id="IPR055355">
    <property type="entry name" value="ZP-C"/>
</dbReference>
<dbReference type="GO" id="GO:2000344">
    <property type="term" value="P:positive regulation of acrosome reaction"/>
    <property type="evidence" value="ECO:0007669"/>
    <property type="project" value="UniProtKB-UniRule"/>
</dbReference>
<dbReference type="PANTHER" id="PTHR11576">
    <property type="entry name" value="ZONA PELLUCIDA SPERM-BINDING PROTEIN 3"/>
    <property type="match status" value="1"/>
</dbReference>
<keyword evidence="8" id="KW-0812">Transmembrane</keyword>
<evidence type="ECO:0000256" key="7">
    <source>
        <dbReference type="ARBA" id="ARBA00022685"/>
    </source>
</evidence>
<evidence type="ECO:0000313" key="17">
    <source>
        <dbReference type="EMBL" id="AWP04115.1"/>
    </source>
</evidence>
<dbReference type="EMBL" id="CP026249">
    <property type="protein sequence ID" value="AWP04115.1"/>
    <property type="molecule type" value="Genomic_DNA"/>
</dbReference>
<dbReference type="Pfam" id="PF23344">
    <property type="entry name" value="ZP-N"/>
    <property type="match status" value="1"/>
</dbReference>
<dbReference type="GO" id="GO:0035805">
    <property type="term" value="C:egg coat"/>
    <property type="evidence" value="ECO:0007669"/>
    <property type="project" value="UniProtKB-SubCell"/>
</dbReference>
<evidence type="ECO:0000259" key="16">
    <source>
        <dbReference type="PROSITE" id="PS51034"/>
    </source>
</evidence>
<dbReference type="InterPro" id="IPR001507">
    <property type="entry name" value="ZP_dom"/>
</dbReference>
<evidence type="ECO:0000313" key="18">
    <source>
        <dbReference type="Proteomes" id="UP000246464"/>
    </source>
</evidence>
<keyword evidence="4 14" id="KW-1003">Cell membrane</keyword>
<dbReference type="PANTHER" id="PTHR11576:SF2">
    <property type="entry name" value="ZONA PELLUCIDA SPERM-BINDING PROTEIN 3"/>
    <property type="match status" value="1"/>
</dbReference>
<evidence type="ECO:0000256" key="11">
    <source>
        <dbReference type="ARBA" id="ARBA00023136"/>
    </source>
</evidence>
<evidence type="ECO:0000256" key="6">
    <source>
        <dbReference type="ARBA" id="ARBA00022530"/>
    </source>
</evidence>
<dbReference type="FunFam" id="2.60.40.4100:FF:000002">
    <property type="entry name" value="Zona pellucida sperm-binding protein 3"/>
    <property type="match status" value="1"/>
</dbReference>
<dbReference type="SMART" id="SM00241">
    <property type="entry name" value="ZP"/>
    <property type="match status" value="1"/>
</dbReference>
<comment type="function">
    <text evidence="14">Component of the zona pellucida, an extracellular matrix surrounding oocytes which mediates sperm binding, induction of the acrosome reaction and prevents post-fertilization polyspermy. The zona pellucida is composed of 3 to 4 glycoproteins, ZP1, ZP2, ZP3, and ZP4. ZP3 is essential for sperm binding and zona matrix formation.</text>
</comment>
<evidence type="ECO:0000256" key="12">
    <source>
        <dbReference type="ARBA" id="ARBA00023157"/>
    </source>
</evidence>
<evidence type="ECO:0000256" key="15">
    <source>
        <dbReference type="SAM" id="MobiDB-lite"/>
    </source>
</evidence>
<dbReference type="InterPro" id="IPR042235">
    <property type="entry name" value="ZP-C_dom"/>
</dbReference>
<evidence type="ECO:0000256" key="3">
    <source>
        <dbReference type="ARBA" id="ARBA00017980"/>
    </source>
</evidence>
<evidence type="ECO:0000256" key="9">
    <source>
        <dbReference type="ARBA" id="ARBA00022729"/>
    </source>
</evidence>
<keyword evidence="9 14" id="KW-0732">Signal</keyword>
<dbReference type="PROSITE" id="PS51034">
    <property type="entry name" value="ZP_2"/>
    <property type="match status" value="1"/>
</dbReference>
<organism evidence="17 18">
    <name type="scientific">Scophthalmus maximus</name>
    <name type="common">Turbot</name>
    <name type="synonym">Psetta maxima</name>
    <dbReference type="NCBI Taxonomy" id="52904"/>
    <lineage>
        <taxon>Eukaryota</taxon>
        <taxon>Metazoa</taxon>
        <taxon>Chordata</taxon>
        <taxon>Craniata</taxon>
        <taxon>Vertebrata</taxon>
        <taxon>Euteleostomi</taxon>
        <taxon>Actinopterygii</taxon>
        <taxon>Neopterygii</taxon>
        <taxon>Teleostei</taxon>
        <taxon>Neoteleostei</taxon>
        <taxon>Acanthomorphata</taxon>
        <taxon>Carangaria</taxon>
        <taxon>Pleuronectiformes</taxon>
        <taxon>Pleuronectoidei</taxon>
        <taxon>Scophthalmidae</taxon>
        <taxon>Scophthalmus</taxon>
    </lineage>
</organism>
<accession>A0A2U9BJ86</accession>
<feature type="signal peptide" evidence="14">
    <location>
        <begin position="1"/>
        <end position="26"/>
    </location>
</feature>
<evidence type="ECO:0000256" key="5">
    <source>
        <dbReference type="ARBA" id="ARBA00022525"/>
    </source>
</evidence>
<dbReference type="Pfam" id="PF00100">
    <property type="entry name" value="Zona_pellucida"/>
    <property type="match status" value="1"/>
</dbReference>
<evidence type="ECO:0000256" key="2">
    <source>
        <dbReference type="ARBA" id="ARBA00006735"/>
    </source>
</evidence>
<dbReference type="Proteomes" id="UP000246464">
    <property type="component" value="Chromosome 7"/>
</dbReference>
<name>A0A2U9BJ86_SCOMX</name>
<keyword evidence="7 14" id="KW-0165">Cleavage on pair of basic residues</keyword>
<feature type="chain" id="PRO_5041484258" description="Zona pellucida sperm-binding protein 3" evidence="14">
    <location>
        <begin position="27"/>
        <end position="484"/>
    </location>
</feature>